<organism evidence="1 2">
    <name type="scientific">Necator americanus</name>
    <name type="common">Human hookworm</name>
    <dbReference type="NCBI Taxonomy" id="51031"/>
    <lineage>
        <taxon>Eukaryota</taxon>
        <taxon>Metazoa</taxon>
        <taxon>Ecdysozoa</taxon>
        <taxon>Nematoda</taxon>
        <taxon>Chromadorea</taxon>
        <taxon>Rhabditida</taxon>
        <taxon>Rhabditina</taxon>
        <taxon>Rhabditomorpha</taxon>
        <taxon>Strongyloidea</taxon>
        <taxon>Ancylostomatidae</taxon>
        <taxon>Bunostominae</taxon>
        <taxon>Necator</taxon>
    </lineage>
</organism>
<evidence type="ECO:0000313" key="1">
    <source>
        <dbReference type="EMBL" id="KAK6764475.1"/>
    </source>
</evidence>
<reference evidence="1 2" key="1">
    <citation type="submission" date="2023-08" db="EMBL/GenBank/DDBJ databases">
        <title>A Necator americanus chromosomal reference genome.</title>
        <authorList>
            <person name="Ilik V."/>
            <person name="Petrzelkova K.J."/>
            <person name="Pardy F."/>
            <person name="Fuh T."/>
            <person name="Niatou-Singa F.S."/>
            <person name="Gouil Q."/>
            <person name="Baker L."/>
            <person name="Ritchie M.E."/>
            <person name="Jex A.R."/>
            <person name="Gazzola D."/>
            <person name="Li H."/>
            <person name="Toshio Fujiwara R."/>
            <person name="Zhan B."/>
            <person name="Aroian R.V."/>
            <person name="Pafco B."/>
            <person name="Schwarz E.M."/>
        </authorList>
    </citation>
    <scope>NUCLEOTIDE SEQUENCE [LARGE SCALE GENOMIC DNA]</scope>
    <source>
        <strain evidence="1 2">Aroian</strain>
        <tissue evidence="1">Whole animal</tissue>
    </source>
</reference>
<accession>A0ABR1EPU5</accession>
<name>A0ABR1EPU5_NECAM</name>
<comment type="caution">
    <text evidence="1">The sequence shown here is derived from an EMBL/GenBank/DDBJ whole genome shotgun (WGS) entry which is preliminary data.</text>
</comment>
<proteinExistence type="predicted"/>
<dbReference type="Proteomes" id="UP001303046">
    <property type="component" value="Unassembled WGS sequence"/>
</dbReference>
<dbReference type="EMBL" id="JAVFWL010000006">
    <property type="protein sequence ID" value="KAK6764475.1"/>
    <property type="molecule type" value="Genomic_DNA"/>
</dbReference>
<gene>
    <name evidence="1" type="primary">Necator_chrX.g24866</name>
    <name evidence="1" type="ORF">RB195_024701</name>
</gene>
<keyword evidence="2" id="KW-1185">Reference proteome</keyword>
<evidence type="ECO:0000313" key="2">
    <source>
        <dbReference type="Proteomes" id="UP001303046"/>
    </source>
</evidence>
<sequence length="107" mass="12212">MVWSRPAARGRFCCQNRSEARRFRSEAAWEAKDSLVELCGRSLSTLNTTQFFSASLHVSTEETEDFLVDRRLTWQACRANCAGRNSANECLFILECGPRRSFAMQIP</sequence>
<protein>
    <submittedName>
        <fullName evidence="1">Uncharacterized protein</fullName>
    </submittedName>
</protein>